<dbReference type="Pfam" id="PF04343">
    <property type="entry name" value="DUF488"/>
    <property type="match status" value="1"/>
</dbReference>
<evidence type="ECO:0008006" key="3">
    <source>
        <dbReference type="Google" id="ProtNLM"/>
    </source>
</evidence>
<accession>A0AAV3XCU2</accession>
<comment type="caution">
    <text evidence="1">The sequence shown here is derived from an EMBL/GenBank/DDBJ whole genome shotgun (WGS) entry which is preliminary data.</text>
</comment>
<dbReference type="AlphaFoldDB" id="A0AAV3XCU2"/>
<dbReference type="PANTHER" id="PTHR39337">
    <property type="entry name" value="BLR5642 PROTEIN"/>
    <property type="match status" value="1"/>
</dbReference>
<evidence type="ECO:0000313" key="1">
    <source>
        <dbReference type="EMBL" id="GET38152.1"/>
    </source>
</evidence>
<dbReference type="Proteomes" id="UP001050975">
    <property type="component" value="Unassembled WGS sequence"/>
</dbReference>
<dbReference type="InterPro" id="IPR007438">
    <property type="entry name" value="DUF488"/>
</dbReference>
<dbReference type="PANTHER" id="PTHR39337:SF1">
    <property type="entry name" value="BLR5642 PROTEIN"/>
    <property type="match status" value="1"/>
</dbReference>
<proteinExistence type="predicted"/>
<sequence>MNNSKELFTIGHSNHSIEAFIALLQQHGVTALADVRSHPYSRYLPHFTQSPLKAALLNAGIRYVFLGKELGARPNNPDCYVDGKALYERIAATELFSEGIQRLLKGVETYKIALMCAEKDPITCHRAILVCQNLRQFELEINHILNDGNLESHNHLEERMLNLHGLSDAQQNKPKQLSLFDAVQSTDTSIRPKEERLKEAYHLQGDRIAYQEKTNETDS</sequence>
<dbReference type="EMBL" id="BLAY01000040">
    <property type="protein sequence ID" value="GET38152.1"/>
    <property type="molecule type" value="Genomic_DNA"/>
</dbReference>
<protein>
    <recommendedName>
        <fullName evidence="3">DUF488 domain-containing protein</fullName>
    </recommendedName>
</protein>
<gene>
    <name evidence="1" type="ORF">MiSe_29060</name>
</gene>
<organism evidence="1 2">
    <name type="scientific">Microseira wollei NIES-4236</name>
    <dbReference type="NCBI Taxonomy" id="2530354"/>
    <lineage>
        <taxon>Bacteria</taxon>
        <taxon>Bacillati</taxon>
        <taxon>Cyanobacteriota</taxon>
        <taxon>Cyanophyceae</taxon>
        <taxon>Oscillatoriophycideae</taxon>
        <taxon>Aerosakkonematales</taxon>
        <taxon>Aerosakkonemataceae</taxon>
        <taxon>Microseira</taxon>
    </lineage>
</organism>
<dbReference type="RefSeq" id="WP_226580847.1">
    <property type="nucleotide sequence ID" value="NZ_BLAY01000040.1"/>
</dbReference>
<keyword evidence="2" id="KW-1185">Reference proteome</keyword>
<evidence type="ECO:0000313" key="2">
    <source>
        <dbReference type="Proteomes" id="UP001050975"/>
    </source>
</evidence>
<name>A0AAV3XCU2_9CYAN</name>
<reference evidence="1" key="1">
    <citation type="submission" date="2019-10" db="EMBL/GenBank/DDBJ databases">
        <title>Draft genome sequece of Microseira wollei NIES-4236.</title>
        <authorList>
            <person name="Yamaguchi H."/>
            <person name="Suzuki S."/>
            <person name="Kawachi M."/>
        </authorList>
    </citation>
    <scope>NUCLEOTIDE SEQUENCE</scope>
    <source>
        <strain evidence="1">NIES-4236</strain>
    </source>
</reference>